<dbReference type="GO" id="GO:0016740">
    <property type="term" value="F:transferase activity"/>
    <property type="evidence" value="ECO:0007669"/>
    <property type="project" value="UniProtKB-KW"/>
</dbReference>
<dbReference type="InterPro" id="IPR050644">
    <property type="entry name" value="PG_Glycine_Bridge_Synth"/>
</dbReference>
<accession>A0A2T0TRF5</accession>
<dbReference type="PANTHER" id="PTHR36174">
    <property type="entry name" value="LIPID II:GLYCINE GLYCYLTRANSFERASE"/>
    <property type="match status" value="1"/>
</dbReference>
<evidence type="ECO:0000313" key="2">
    <source>
        <dbReference type="EMBL" id="PRY48302.1"/>
    </source>
</evidence>
<dbReference type="Pfam" id="PF13480">
    <property type="entry name" value="Acetyltransf_6"/>
    <property type="match status" value="1"/>
</dbReference>
<gene>
    <name evidence="2" type="ORF">B0I27_1153</name>
</gene>
<dbReference type="AlphaFoldDB" id="A0A2T0TRF5"/>
<dbReference type="Gene3D" id="3.40.630.30">
    <property type="match status" value="1"/>
</dbReference>
<evidence type="ECO:0000313" key="3">
    <source>
        <dbReference type="Proteomes" id="UP000238034"/>
    </source>
</evidence>
<feature type="domain" description="BioF2-like acetyltransferase" evidence="1">
    <location>
        <begin position="164"/>
        <end position="290"/>
    </location>
</feature>
<reference evidence="2 3" key="1">
    <citation type="submission" date="2018-03" db="EMBL/GenBank/DDBJ databases">
        <title>Genomic Encyclopedia of Type Strains, Phase III (KMG-III): the genomes of soil and plant-associated and newly described type strains.</title>
        <authorList>
            <person name="Whitman W."/>
        </authorList>
    </citation>
    <scope>NUCLEOTIDE SEQUENCE [LARGE SCALE GENOMIC DNA]</scope>
    <source>
        <strain evidence="2 3">CGMCC 1.9313</strain>
    </source>
</reference>
<dbReference type="SUPFAM" id="SSF55729">
    <property type="entry name" value="Acyl-CoA N-acyltransferases (Nat)"/>
    <property type="match status" value="1"/>
</dbReference>
<keyword evidence="3" id="KW-1185">Reference proteome</keyword>
<sequence length="322" mass="37520">MFFYQGPNRLRVITMDQKCEWKDVISRSIQYDFYHTWYYHSLDRSGEPILIIYELEGDFISFPFVIRSKNSSDRYLSSVYGYTGPLSNKNFQDWDIDVLKDFDREFLEFLKAGEFSTVTARLHPFMDQVLLLENLGGEFKEGKSVAIDLSTSIEQQRKGYQEGHRRDIEKLRRKGYYLKEGSPEDIDSFISIYWENMKRIGADEVYLFDTQYFVDFMASDDFDVKLFFVIADGQPVCASLVTLTDGIIQGYLIGTRQEYLAESPAKFLLDQVTVIGRNLGMKYFNLGGGLNFDEDKLFHWKSGFSRLYLSSDKWTFTPSSAT</sequence>
<evidence type="ECO:0000259" key="1">
    <source>
        <dbReference type="Pfam" id="PF13480"/>
    </source>
</evidence>
<dbReference type="InterPro" id="IPR016181">
    <property type="entry name" value="Acyl_CoA_acyltransferase"/>
</dbReference>
<protein>
    <submittedName>
        <fullName evidence="2">Acetyltransferase (GNAT) family protein</fullName>
    </submittedName>
</protein>
<dbReference type="PANTHER" id="PTHR36174:SF1">
    <property type="entry name" value="LIPID II:GLYCINE GLYCYLTRANSFERASE"/>
    <property type="match status" value="1"/>
</dbReference>
<comment type="caution">
    <text evidence="2">The sequence shown here is derived from an EMBL/GenBank/DDBJ whole genome shotgun (WGS) entry which is preliminary data.</text>
</comment>
<organism evidence="2 3">
    <name type="scientific">Arcticibacter pallidicorallinus</name>
    <dbReference type="NCBI Taxonomy" id="1259464"/>
    <lineage>
        <taxon>Bacteria</taxon>
        <taxon>Pseudomonadati</taxon>
        <taxon>Bacteroidota</taxon>
        <taxon>Sphingobacteriia</taxon>
        <taxon>Sphingobacteriales</taxon>
        <taxon>Sphingobacteriaceae</taxon>
        <taxon>Arcticibacter</taxon>
    </lineage>
</organism>
<dbReference type="EMBL" id="PVTH01000015">
    <property type="protein sequence ID" value="PRY48302.1"/>
    <property type="molecule type" value="Genomic_DNA"/>
</dbReference>
<name>A0A2T0TRF5_9SPHI</name>
<keyword evidence="2" id="KW-0808">Transferase</keyword>
<dbReference type="InterPro" id="IPR038740">
    <property type="entry name" value="BioF2-like_GNAT_dom"/>
</dbReference>
<proteinExistence type="predicted"/>
<dbReference type="Proteomes" id="UP000238034">
    <property type="component" value="Unassembled WGS sequence"/>
</dbReference>
<dbReference type="OrthoDB" id="9785911at2"/>